<dbReference type="Gene3D" id="1.10.8.10">
    <property type="entry name" value="DNA helicase RuvA subunit, C-terminal domain"/>
    <property type="match status" value="1"/>
</dbReference>
<dbReference type="PANTHER" id="PTHR18895">
    <property type="entry name" value="HEMK METHYLTRANSFERASE"/>
    <property type="match status" value="1"/>
</dbReference>
<comment type="catalytic activity">
    <reaction evidence="4 5">
        <text>L-glutaminyl-[peptide chain release factor] + S-adenosyl-L-methionine = N(5)-methyl-L-glutaminyl-[peptide chain release factor] + S-adenosyl-L-homocysteine + H(+)</text>
        <dbReference type="Rhea" id="RHEA:42896"/>
        <dbReference type="Rhea" id="RHEA-COMP:10271"/>
        <dbReference type="Rhea" id="RHEA-COMP:10272"/>
        <dbReference type="ChEBI" id="CHEBI:15378"/>
        <dbReference type="ChEBI" id="CHEBI:30011"/>
        <dbReference type="ChEBI" id="CHEBI:57856"/>
        <dbReference type="ChEBI" id="CHEBI:59789"/>
        <dbReference type="ChEBI" id="CHEBI:61891"/>
        <dbReference type="EC" id="2.1.1.297"/>
    </reaction>
</comment>
<gene>
    <name evidence="5 8" type="primary">prmC</name>
    <name evidence="8" type="ORF">GCU85_02170</name>
</gene>
<protein>
    <recommendedName>
        <fullName evidence="5">Release factor glutamine methyltransferase</fullName>
        <shortName evidence="5">RF MTase</shortName>
        <ecNumber evidence="5">2.1.1.297</ecNumber>
    </recommendedName>
    <alternativeName>
        <fullName evidence="5">N5-glutamine methyltransferase PrmC</fullName>
    </alternativeName>
    <alternativeName>
        <fullName evidence="5">Protein-(glutamine-N5) MTase PrmC</fullName>
    </alternativeName>
    <alternativeName>
        <fullName evidence="5">Protein-glutamine N-methyltransferase PrmC</fullName>
    </alternativeName>
</protein>
<comment type="function">
    <text evidence="5">Methylates the class 1 translation termination release factors RF1/PrfA and RF2/PrfB on the glutamine residue of the universally conserved GGQ motif.</text>
</comment>
<feature type="domain" description="Methyltransferase small" evidence="6">
    <location>
        <begin position="106"/>
        <end position="194"/>
    </location>
</feature>
<dbReference type="InParanoid" id="A0A6N7ESM1"/>
<feature type="binding site" evidence="5">
    <location>
        <begin position="185"/>
        <end position="188"/>
    </location>
    <ligand>
        <name>substrate</name>
    </ligand>
</feature>
<sequence>MAVTVSTWLEQAKKQLSAVDDAIVAEWLLSHYCQKPRAFFRNYPEIPLTKALLVQLDAAMQQLTTGMPLAYIIGYQDFWDMRLVVSPDTLIPRSDTEAVIDAVLNLYPQQTTSRFVDLGTGSGAIAIALSRELPHAHITATDCCAKALAIATANAVKWQRAPIELRQTSWLTGFAPQSMDCIVSNPPYIDADDAHLPALAHEPHHALVSDDNGLADIKTIIAQAETVLTQDGWLLLEHGYNQGEAVRALFGANWRAIKTQRDLAGHERVTMACNGK</sequence>
<evidence type="ECO:0000313" key="8">
    <source>
        <dbReference type="EMBL" id="MPV85541.1"/>
    </source>
</evidence>
<dbReference type="InterPro" id="IPR002052">
    <property type="entry name" value="DNA_methylase_N6_adenine_CS"/>
</dbReference>
<dbReference type="GO" id="GO:0032259">
    <property type="term" value="P:methylation"/>
    <property type="evidence" value="ECO:0007669"/>
    <property type="project" value="UniProtKB-KW"/>
</dbReference>
<organism evidence="8 9">
    <name type="scientific">Ostreibacterium oceani</name>
    <dbReference type="NCBI Taxonomy" id="2654998"/>
    <lineage>
        <taxon>Bacteria</taxon>
        <taxon>Pseudomonadati</taxon>
        <taxon>Pseudomonadota</taxon>
        <taxon>Gammaproteobacteria</taxon>
        <taxon>Cardiobacteriales</taxon>
        <taxon>Ostreibacteriaceae</taxon>
        <taxon>Ostreibacterium</taxon>
    </lineage>
</organism>
<accession>A0A6N7ESM1</accession>
<evidence type="ECO:0000256" key="5">
    <source>
        <dbReference type="HAMAP-Rule" id="MF_02126"/>
    </source>
</evidence>
<evidence type="ECO:0000256" key="3">
    <source>
        <dbReference type="ARBA" id="ARBA00022691"/>
    </source>
</evidence>
<evidence type="ECO:0000313" key="9">
    <source>
        <dbReference type="Proteomes" id="UP000471298"/>
    </source>
</evidence>
<evidence type="ECO:0000256" key="2">
    <source>
        <dbReference type="ARBA" id="ARBA00022679"/>
    </source>
</evidence>
<dbReference type="NCBIfam" id="TIGR00536">
    <property type="entry name" value="hemK_fam"/>
    <property type="match status" value="1"/>
</dbReference>
<dbReference type="Pfam" id="PF05175">
    <property type="entry name" value="MTS"/>
    <property type="match status" value="1"/>
</dbReference>
<dbReference type="Pfam" id="PF17827">
    <property type="entry name" value="PrmC_N"/>
    <property type="match status" value="1"/>
</dbReference>
<evidence type="ECO:0000256" key="1">
    <source>
        <dbReference type="ARBA" id="ARBA00022603"/>
    </source>
</evidence>
<evidence type="ECO:0000256" key="4">
    <source>
        <dbReference type="ARBA" id="ARBA00048391"/>
    </source>
</evidence>
<keyword evidence="1 5" id="KW-0489">Methyltransferase</keyword>
<keyword evidence="9" id="KW-1185">Reference proteome</keyword>
<reference evidence="8 9" key="1">
    <citation type="submission" date="2019-10" db="EMBL/GenBank/DDBJ databases">
        <title>Cardiobacteriales fam. a chemoheterotrophic member of the order Cardiobacteriales, and proposal of Cardiobacteriales fam. nov.</title>
        <authorList>
            <person name="Wang C."/>
        </authorList>
    </citation>
    <scope>NUCLEOTIDE SEQUENCE [LARGE SCALE GENOMIC DNA]</scope>
    <source>
        <strain evidence="8 9">ML27</strain>
    </source>
</reference>
<dbReference type="InterPro" id="IPR007848">
    <property type="entry name" value="Small_mtfrase_dom"/>
</dbReference>
<dbReference type="HAMAP" id="MF_02126">
    <property type="entry name" value="RF_methyltr_PrmC"/>
    <property type="match status" value="1"/>
</dbReference>
<dbReference type="GO" id="GO:0102559">
    <property type="term" value="F:peptide chain release factor N(5)-glutamine methyltransferase activity"/>
    <property type="evidence" value="ECO:0007669"/>
    <property type="project" value="UniProtKB-EC"/>
</dbReference>
<dbReference type="AlphaFoldDB" id="A0A6N7ESM1"/>
<dbReference type="EC" id="2.1.1.297" evidence="5"/>
<dbReference type="NCBIfam" id="TIGR03534">
    <property type="entry name" value="RF_mod_PrmC"/>
    <property type="match status" value="1"/>
</dbReference>
<dbReference type="CDD" id="cd02440">
    <property type="entry name" value="AdoMet_MTases"/>
    <property type="match status" value="1"/>
</dbReference>
<dbReference type="InterPro" id="IPR019874">
    <property type="entry name" value="RF_methyltr_PrmC"/>
</dbReference>
<name>A0A6N7ESM1_9GAMM</name>
<dbReference type="Proteomes" id="UP000471298">
    <property type="component" value="Unassembled WGS sequence"/>
</dbReference>
<evidence type="ECO:0000259" key="6">
    <source>
        <dbReference type="Pfam" id="PF05175"/>
    </source>
</evidence>
<dbReference type="InterPro" id="IPR040758">
    <property type="entry name" value="PrmC_N"/>
</dbReference>
<dbReference type="FunCoup" id="A0A6N7ESM1">
    <property type="interactions" value="415"/>
</dbReference>
<dbReference type="SUPFAM" id="SSF53335">
    <property type="entry name" value="S-adenosyl-L-methionine-dependent methyltransferases"/>
    <property type="match status" value="1"/>
</dbReference>
<evidence type="ECO:0000259" key="7">
    <source>
        <dbReference type="Pfam" id="PF17827"/>
    </source>
</evidence>
<dbReference type="RefSeq" id="WP_152808898.1">
    <property type="nucleotide sequence ID" value="NZ_WHNW01000002.1"/>
</dbReference>
<dbReference type="InterPro" id="IPR029063">
    <property type="entry name" value="SAM-dependent_MTases_sf"/>
</dbReference>
<dbReference type="GO" id="GO:0003676">
    <property type="term" value="F:nucleic acid binding"/>
    <property type="evidence" value="ECO:0007669"/>
    <property type="project" value="InterPro"/>
</dbReference>
<feature type="domain" description="Release factor glutamine methyltransferase N-terminal" evidence="7">
    <location>
        <begin position="8"/>
        <end position="74"/>
    </location>
</feature>
<comment type="caution">
    <text evidence="8">The sequence shown here is derived from an EMBL/GenBank/DDBJ whole genome shotgun (WGS) entry which is preliminary data.</text>
</comment>
<feature type="binding site" evidence="5">
    <location>
        <begin position="119"/>
        <end position="123"/>
    </location>
    <ligand>
        <name>S-adenosyl-L-methionine</name>
        <dbReference type="ChEBI" id="CHEBI:59789"/>
    </ligand>
</feature>
<feature type="binding site" evidence="5">
    <location>
        <position position="170"/>
    </location>
    <ligand>
        <name>S-adenosyl-L-methionine</name>
        <dbReference type="ChEBI" id="CHEBI:59789"/>
    </ligand>
</feature>
<proteinExistence type="inferred from homology"/>
<keyword evidence="3 5" id="KW-0949">S-adenosyl-L-methionine</keyword>
<dbReference type="PANTHER" id="PTHR18895:SF74">
    <property type="entry name" value="MTRF1L RELEASE FACTOR GLUTAMINE METHYLTRANSFERASE"/>
    <property type="match status" value="1"/>
</dbReference>
<dbReference type="InterPro" id="IPR050320">
    <property type="entry name" value="N5-glutamine_MTase"/>
</dbReference>
<comment type="similarity">
    <text evidence="5">Belongs to the protein N5-glutamine methyltransferase family. PrmC subfamily.</text>
</comment>
<dbReference type="Gene3D" id="3.40.50.150">
    <property type="entry name" value="Vaccinia Virus protein VP39"/>
    <property type="match status" value="1"/>
</dbReference>
<feature type="binding site" evidence="5">
    <location>
        <position position="142"/>
    </location>
    <ligand>
        <name>S-adenosyl-L-methionine</name>
        <dbReference type="ChEBI" id="CHEBI:59789"/>
    </ligand>
</feature>
<dbReference type="FunFam" id="3.40.50.150:FF:000053">
    <property type="entry name" value="Release factor glutamine methyltransferase"/>
    <property type="match status" value="1"/>
</dbReference>
<keyword evidence="2 5" id="KW-0808">Transferase</keyword>
<feature type="binding site" evidence="5">
    <location>
        <position position="185"/>
    </location>
    <ligand>
        <name>S-adenosyl-L-methionine</name>
        <dbReference type="ChEBI" id="CHEBI:59789"/>
    </ligand>
</feature>
<dbReference type="InterPro" id="IPR004556">
    <property type="entry name" value="HemK-like"/>
</dbReference>
<dbReference type="EMBL" id="WHNW01000002">
    <property type="protein sequence ID" value="MPV85541.1"/>
    <property type="molecule type" value="Genomic_DNA"/>
</dbReference>
<dbReference type="PROSITE" id="PS00092">
    <property type="entry name" value="N6_MTASE"/>
    <property type="match status" value="1"/>
</dbReference>